<proteinExistence type="predicted"/>
<evidence type="ECO:0000313" key="3">
    <source>
        <dbReference type="Proteomes" id="UP001060336"/>
    </source>
</evidence>
<evidence type="ECO:0000256" key="1">
    <source>
        <dbReference type="SAM" id="SignalP"/>
    </source>
</evidence>
<protein>
    <recommendedName>
        <fullName evidence="4">DUF4198 domain-containing protein</fullName>
    </recommendedName>
</protein>
<sequence length="261" mass="28719">MRVSLAAIAIAFLLSACQTTSGQNRNLVVQKGNGGATLNVCVGDFAFDHIFTLTIERVADASNERDLDPSGAWTQTFVVSSVTAPNKHPGSMFEPGMSCKFWDFEAAPGTYAITRLRERYYDPYPRGGLLYVVLKAAAAAVRDDDEIVFLNEHNSLKSDAPVFDIRNGEVSDLGTLIFVGERTFREHPVKDPNGYWDGQTTEQVEDRRVLVRYEMPGATASDSVFRDPNGKTHPLTPQSLTVLENITLILEDFPEVGSAVQ</sequence>
<gene>
    <name evidence="2" type="ORF">NUH88_07760</name>
</gene>
<feature type="signal peptide" evidence="1">
    <location>
        <begin position="1"/>
        <end position="22"/>
    </location>
</feature>
<dbReference type="Proteomes" id="UP001060336">
    <property type="component" value="Chromosome"/>
</dbReference>
<accession>A0A9J7AWA3</accession>
<dbReference type="AlphaFoldDB" id="A0A9J7AWA3"/>
<dbReference type="RefSeq" id="WP_257771166.1">
    <property type="nucleotide sequence ID" value="NZ_CP102480.1"/>
</dbReference>
<name>A0A9J7AWA3_9PROT</name>
<keyword evidence="3" id="KW-1185">Reference proteome</keyword>
<evidence type="ECO:0008006" key="4">
    <source>
        <dbReference type="Google" id="ProtNLM"/>
    </source>
</evidence>
<keyword evidence="1" id="KW-0732">Signal</keyword>
<dbReference type="PROSITE" id="PS51257">
    <property type="entry name" value="PROKAR_LIPOPROTEIN"/>
    <property type="match status" value="1"/>
</dbReference>
<evidence type="ECO:0000313" key="2">
    <source>
        <dbReference type="EMBL" id="UUX51584.1"/>
    </source>
</evidence>
<organism evidence="2 3">
    <name type="scientific">Nisaea acidiphila</name>
    <dbReference type="NCBI Taxonomy" id="1862145"/>
    <lineage>
        <taxon>Bacteria</taxon>
        <taxon>Pseudomonadati</taxon>
        <taxon>Pseudomonadota</taxon>
        <taxon>Alphaproteobacteria</taxon>
        <taxon>Rhodospirillales</taxon>
        <taxon>Thalassobaculaceae</taxon>
        <taxon>Nisaea</taxon>
    </lineage>
</organism>
<dbReference type="KEGG" id="naci:NUH88_07760"/>
<reference evidence="2" key="1">
    <citation type="submission" date="2022-08" db="EMBL/GenBank/DDBJ databases">
        <title>Nisaea acidiphila sp. nov., isolated from a marine algal debris and emended description of the genus Nisaea Urios et al. 2008.</title>
        <authorList>
            <person name="Kwon K."/>
        </authorList>
    </citation>
    <scope>NUCLEOTIDE SEQUENCE</scope>
    <source>
        <strain evidence="2">MEBiC11861</strain>
    </source>
</reference>
<feature type="chain" id="PRO_5039899803" description="DUF4198 domain-containing protein" evidence="1">
    <location>
        <begin position="23"/>
        <end position="261"/>
    </location>
</feature>
<dbReference type="EMBL" id="CP102480">
    <property type="protein sequence ID" value="UUX51584.1"/>
    <property type="molecule type" value="Genomic_DNA"/>
</dbReference>